<evidence type="ECO:0000313" key="1">
    <source>
        <dbReference type="EMBL" id="GAL03511.1"/>
    </source>
</evidence>
<dbReference type="STRING" id="754436.JCM19237_6405"/>
<evidence type="ECO:0000313" key="2">
    <source>
        <dbReference type="Proteomes" id="UP000029227"/>
    </source>
</evidence>
<proteinExistence type="predicted"/>
<organism evidence="1 2">
    <name type="scientific">Photobacterium aphoticum</name>
    <dbReference type="NCBI Taxonomy" id="754436"/>
    <lineage>
        <taxon>Bacteria</taxon>
        <taxon>Pseudomonadati</taxon>
        <taxon>Pseudomonadota</taxon>
        <taxon>Gammaproteobacteria</taxon>
        <taxon>Vibrionales</taxon>
        <taxon>Vibrionaceae</taxon>
        <taxon>Photobacterium</taxon>
    </lineage>
</organism>
<dbReference type="EMBL" id="BBMN01000002">
    <property type="protein sequence ID" value="GAL03511.1"/>
    <property type="molecule type" value="Genomic_DNA"/>
</dbReference>
<dbReference type="Proteomes" id="UP000029227">
    <property type="component" value="Unassembled WGS sequence"/>
</dbReference>
<name>A0A090QKU6_9GAMM</name>
<accession>A0A090QKU6</accession>
<reference evidence="1 2" key="1">
    <citation type="journal article" date="2014" name="Genome Announc.">
        <title>Draft Genome Sequences of Two Vibrionaceae Species, Vibrio ponticus C121 and Photobacterium aphoticum C119, Isolated as Coral Reef Microbiota.</title>
        <authorList>
            <person name="Al-saari N."/>
            <person name="Meirelles P.M."/>
            <person name="Mino S."/>
            <person name="Suda W."/>
            <person name="Oshima K."/>
            <person name="Hattori M."/>
            <person name="Ohkuma M."/>
            <person name="Thompson F.L."/>
            <person name="Gomez-Gil B."/>
            <person name="Sawabe T."/>
            <person name="Sawabe T."/>
        </authorList>
    </citation>
    <scope>NUCLEOTIDE SEQUENCE [LARGE SCALE GENOMIC DNA]</scope>
    <source>
        <strain evidence="1 2">JCM 19237</strain>
    </source>
</reference>
<comment type="caution">
    <text evidence="1">The sequence shown here is derived from an EMBL/GenBank/DDBJ whole genome shotgun (WGS) entry which is preliminary data.</text>
</comment>
<sequence>MAHRLMLKYGLEKDDIEFIQMGKTKTATLLPTDISLRY</sequence>
<dbReference type="AlphaFoldDB" id="A0A090QKU6"/>
<gene>
    <name evidence="1" type="ORF">JCM19237_6405</name>
</gene>
<protein>
    <submittedName>
        <fullName evidence="1">Uncharacterized protein</fullName>
    </submittedName>
</protein>